<evidence type="ECO:0000313" key="3">
    <source>
        <dbReference type="Proteomes" id="UP000625976"/>
    </source>
</evidence>
<organism evidence="2 3">
    <name type="scientific">Bizionia arctica</name>
    <dbReference type="NCBI Taxonomy" id="1495645"/>
    <lineage>
        <taxon>Bacteria</taxon>
        <taxon>Pseudomonadati</taxon>
        <taxon>Bacteroidota</taxon>
        <taxon>Flavobacteriia</taxon>
        <taxon>Flavobacteriales</taxon>
        <taxon>Flavobacteriaceae</taxon>
        <taxon>Bizionia</taxon>
    </lineage>
</organism>
<protein>
    <submittedName>
        <fullName evidence="2">Uncharacterized protein</fullName>
    </submittedName>
</protein>
<name>A0A917GL90_9FLAO</name>
<keyword evidence="3" id="KW-1185">Reference proteome</keyword>
<proteinExistence type="predicted"/>
<keyword evidence="1" id="KW-1133">Transmembrane helix</keyword>
<sequence>MGKNYPDLFMLKIAFILINIMIMSILSFIFNYTYKVGIRVALNGMIKKTYLWILWKEVYVGHAGM</sequence>
<dbReference type="EMBL" id="BMFQ01000002">
    <property type="protein sequence ID" value="GGG50521.1"/>
    <property type="molecule type" value="Genomic_DNA"/>
</dbReference>
<dbReference type="AlphaFoldDB" id="A0A917GL90"/>
<dbReference type="Proteomes" id="UP000625976">
    <property type="component" value="Unassembled WGS sequence"/>
</dbReference>
<evidence type="ECO:0000256" key="1">
    <source>
        <dbReference type="SAM" id="Phobius"/>
    </source>
</evidence>
<gene>
    <name evidence="2" type="ORF">GCM10010976_22170</name>
</gene>
<reference evidence="2" key="1">
    <citation type="journal article" date="2014" name="Int. J. Syst. Evol. Microbiol.">
        <title>Complete genome sequence of Corynebacterium casei LMG S-19264T (=DSM 44701T), isolated from a smear-ripened cheese.</title>
        <authorList>
            <consortium name="US DOE Joint Genome Institute (JGI-PGF)"/>
            <person name="Walter F."/>
            <person name="Albersmeier A."/>
            <person name="Kalinowski J."/>
            <person name="Ruckert C."/>
        </authorList>
    </citation>
    <scope>NUCLEOTIDE SEQUENCE</scope>
    <source>
        <strain evidence="2">CGMCC 1.12751</strain>
    </source>
</reference>
<comment type="caution">
    <text evidence="2">The sequence shown here is derived from an EMBL/GenBank/DDBJ whole genome shotgun (WGS) entry which is preliminary data.</text>
</comment>
<reference evidence="2" key="2">
    <citation type="submission" date="2020-09" db="EMBL/GenBank/DDBJ databases">
        <authorList>
            <person name="Sun Q."/>
            <person name="Zhou Y."/>
        </authorList>
    </citation>
    <scope>NUCLEOTIDE SEQUENCE</scope>
    <source>
        <strain evidence="2">CGMCC 1.12751</strain>
    </source>
</reference>
<keyword evidence="1" id="KW-0472">Membrane</keyword>
<evidence type="ECO:0000313" key="2">
    <source>
        <dbReference type="EMBL" id="GGG50521.1"/>
    </source>
</evidence>
<feature type="transmembrane region" description="Helical" evidence="1">
    <location>
        <begin position="13"/>
        <end position="34"/>
    </location>
</feature>
<keyword evidence="1" id="KW-0812">Transmembrane</keyword>
<accession>A0A917GL90</accession>